<dbReference type="Proteomes" id="UP000307720">
    <property type="component" value="Unassembled WGS sequence"/>
</dbReference>
<organism evidence="1 2">
    <name type="scientific">Hominisplanchenecus murintestinalis</name>
    <dbReference type="NCBI Taxonomy" id="2941517"/>
    <lineage>
        <taxon>Bacteria</taxon>
        <taxon>Bacillati</taxon>
        <taxon>Bacillota</taxon>
        <taxon>Clostridia</taxon>
        <taxon>Lachnospirales</taxon>
        <taxon>Lachnospiraceae</taxon>
        <taxon>Hominisplanchenecus</taxon>
    </lineage>
</organism>
<evidence type="ECO:0000313" key="2">
    <source>
        <dbReference type="Proteomes" id="UP000307720"/>
    </source>
</evidence>
<accession>A0AC61R164</accession>
<keyword evidence="2" id="KW-1185">Reference proteome</keyword>
<comment type="caution">
    <text evidence="1">The sequence shown here is derived from an EMBL/GenBank/DDBJ whole genome shotgun (WGS) entry which is preliminary data.</text>
</comment>
<sequence>MRQKEEEMEHYDVGILGVWFGCNYGSIATYYALEQTIESMGYRVLMVHQPRLKPDDGRMKGRHSIRFAEEHYTISETYHVSEIGVLNQMCDAFVLGSDQIWNYGVTKIFGHSYFLDFVDDAKKKIAYATSFGSGKFLAPRAFAKKARTCMRRMDAVSVREAEGVEICRNTFGVEAVHVLDPVLMCEPHVLGDLTEKSGREEKEPFVASYILDPTPEKREALLYVSKQKGKKLVNMLDGWQNKFQANKERLNLENTVENLQVEDWLYYFKNSDFVITDSFHGTCMAILFHKPFIAIGNPGRGSSRFESLLGTLGLTNRYVMDVKDILRCGELLTDVDYSPVDAILTKQRKESRQWLSDALEGKKENRKLSAGAKLRSFIGLQRACAEYDFRNRIKPLAKRILRR</sequence>
<gene>
    <name evidence="1" type="ORF">E5357_03250</name>
</gene>
<proteinExistence type="predicted"/>
<evidence type="ECO:0000313" key="1">
    <source>
        <dbReference type="EMBL" id="TGY00049.1"/>
    </source>
</evidence>
<reference evidence="1" key="1">
    <citation type="submission" date="2019-04" db="EMBL/GenBank/DDBJ databases">
        <title>Microbes associate with the intestines of laboratory mice.</title>
        <authorList>
            <person name="Navarre W."/>
            <person name="Wong E."/>
            <person name="Huang K."/>
            <person name="Tropini C."/>
            <person name="Ng K."/>
            <person name="Yu B."/>
        </authorList>
    </citation>
    <scope>NUCLEOTIDE SEQUENCE</scope>
    <source>
        <strain evidence="1">NM72_1-8</strain>
    </source>
</reference>
<keyword evidence="1" id="KW-0808">Transferase</keyword>
<name>A0AC61R164_9FIRM</name>
<protein>
    <submittedName>
        <fullName evidence="1">Polysaccharide pyruvyl transferase family protein</fullName>
    </submittedName>
</protein>
<dbReference type="EMBL" id="SRZB01000003">
    <property type="protein sequence ID" value="TGY00049.1"/>
    <property type="molecule type" value="Genomic_DNA"/>
</dbReference>